<feature type="domain" description="ShKT" evidence="2">
    <location>
        <begin position="408"/>
        <end position="448"/>
    </location>
</feature>
<evidence type="ECO:0000259" key="2">
    <source>
        <dbReference type="SMART" id="SM00254"/>
    </source>
</evidence>
<feature type="compositionally biased region" description="Low complexity" evidence="1">
    <location>
        <begin position="267"/>
        <end position="276"/>
    </location>
</feature>
<gene>
    <name evidence="3" type="ORF">g.24045</name>
</gene>
<proteinExistence type="predicted"/>
<dbReference type="SMART" id="SM00254">
    <property type="entry name" value="ShKT"/>
    <property type="match status" value="3"/>
</dbReference>
<feature type="non-terminal residue" evidence="3">
    <location>
        <position position="1"/>
    </location>
</feature>
<dbReference type="AlphaFoldDB" id="A0A1D2AC39"/>
<dbReference type="EMBL" id="GDKF01002137">
    <property type="protein sequence ID" value="JAT76485.1"/>
    <property type="molecule type" value="Transcribed_RNA"/>
</dbReference>
<feature type="compositionally biased region" description="Low complexity" evidence="1">
    <location>
        <begin position="138"/>
        <end position="151"/>
    </location>
</feature>
<feature type="domain" description="ShKT" evidence="2">
    <location>
        <begin position="327"/>
        <end position="367"/>
    </location>
</feature>
<feature type="domain" description="ShKT" evidence="2">
    <location>
        <begin position="78"/>
        <end position="118"/>
    </location>
</feature>
<sequence length="475" mass="48520">PDGYSCAQQSGWGKCSATWMLDGNYCAKTCGRCTTPCTDNPTPDGYTCAQQSGWGKCSAAWLLDGDYCAQTCGRCTQPCTDVPPSAEYTCAQQAGWGKCSESFMTSGNYCQITCGRCPTASPSAAANSILAGSVSEQSPSPSAFAAPSPVAFGPPPSLEEDSVDFFEDEPPQLISQRLSAPLAPVSQLPPAEEEDTDAFLPPVAPITLTEQSPAAVPDEVLGGFEEDDESDLFMEDKPLGPMAEAVTGLEVVAMPPVLTGTWPSPAPAGGAAGAPASEDQPEVEEGFSIDSVVVPSPPLTQTQVIINSQVPEAASPPANASQASGTGCASDTPPPGLSCQDVKFQGLCMTPAILDAGLCSITCGFCAPSPSPLPPMAPTAGNDSVVTDSARSPTLVSSALNRAVISPGCVDVAPPGYASCDAFLTGYSCDANELVDGTYCQLSCQRCVVTDSRAPGAGPVLPPGSSGLSGRKLRM</sequence>
<feature type="region of interest" description="Disordered" evidence="1">
    <location>
        <begin position="262"/>
        <end position="285"/>
    </location>
</feature>
<organism evidence="3">
    <name type="scientific">Auxenochlorella protothecoides</name>
    <name type="common">Green microalga</name>
    <name type="synonym">Chlorella protothecoides</name>
    <dbReference type="NCBI Taxonomy" id="3075"/>
    <lineage>
        <taxon>Eukaryota</taxon>
        <taxon>Viridiplantae</taxon>
        <taxon>Chlorophyta</taxon>
        <taxon>core chlorophytes</taxon>
        <taxon>Trebouxiophyceae</taxon>
        <taxon>Chlorellales</taxon>
        <taxon>Chlorellaceae</taxon>
        <taxon>Auxenochlorella</taxon>
    </lineage>
</organism>
<feature type="region of interest" description="Disordered" evidence="1">
    <location>
        <begin position="136"/>
        <end position="163"/>
    </location>
</feature>
<reference evidence="3" key="1">
    <citation type="submission" date="2015-08" db="EMBL/GenBank/DDBJ databases">
        <authorList>
            <person name="Babu N.S."/>
            <person name="Beckwith C.J."/>
            <person name="Beseler K.G."/>
            <person name="Brison A."/>
            <person name="Carone J.V."/>
            <person name="Caskin T.P."/>
            <person name="Diamond M."/>
            <person name="Durham M.E."/>
            <person name="Foxe J.M."/>
            <person name="Go M."/>
            <person name="Henderson B.A."/>
            <person name="Jones I.B."/>
            <person name="McGettigan J.A."/>
            <person name="Micheletti S.J."/>
            <person name="Nasrallah M.E."/>
            <person name="Ortiz D."/>
            <person name="Piller C.R."/>
            <person name="Privatt S.R."/>
            <person name="Schneider S.L."/>
            <person name="Sharp S."/>
            <person name="Smith T.C."/>
            <person name="Stanton J.D."/>
            <person name="Ullery H.E."/>
            <person name="Wilson R.J."/>
            <person name="Serrano M.G."/>
            <person name="Buck G."/>
            <person name="Lee V."/>
            <person name="Wang Y."/>
            <person name="Carvalho R."/>
            <person name="Voegtly L."/>
            <person name="Shi R."/>
            <person name="Duckworth R."/>
            <person name="Johnson A."/>
            <person name="Loviza R."/>
            <person name="Walstead R."/>
            <person name="Shah Z."/>
            <person name="Kiflezghi M."/>
            <person name="Wade K."/>
            <person name="Ball S.L."/>
            <person name="Bradley K.W."/>
            <person name="Asai D.J."/>
            <person name="Bowman C.A."/>
            <person name="Russell D.A."/>
            <person name="Pope W.H."/>
            <person name="Jacobs-Sera D."/>
            <person name="Hendrix R.W."/>
            <person name="Hatfull G.F."/>
        </authorList>
    </citation>
    <scope>NUCLEOTIDE SEQUENCE</scope>
</reference>
<name>A0A1D2AC39_AUXPR</name>
<evidence type="ECO:0000313" key="3">
    <source>
        <dbReference type="EMBL" id="JAT76485.1"/>
    </source>
</evidence>
<evidence type="ECO:0000256" key="1">
    <source>
        <dbReference type="SAM" id="MobiDB-lite"/>
    </source>
</evidence>
<feature type="compositionally biased region" description="Low complexity" evidence="1">
    <location>
        <begin position="313"/>
        <end position="324"/>
    </location>
</feature>
<dbReference type="InterPro" id="IPR003582">
    <property type="entry name" value="ShKT_dom"/>
</dbReference>
<feature type="region of interest" description="Disordered" evidence="1">
    <location>
        <begin position="313"/>
        <end position="332"/>
    </location>
</feature>
<protein>
    <recommendedName>
        <fullName evidence="2">ShKT domain-containing protein</fullName>
    </recommendedName>
</protein>
<accession>A0A1D2AC39</accession>